<dbReference type="SUPFAM" id="SSF53686">
    <property type="entry name" value="Tryptophan synthase beta subunit-like PLP-dependent enzymes"/>
    <property type="match status" value="1"/>
</dbReference>
<comment type="caution">
    <text evidence="4">The sequence shown here is derived from an EMBL/GenBank/DDBJ whole genome shotgun (WGS) entry which is preliminary data.</text>
</comment>
<feature type="domain" description="Tryptophan synthase beta chain-like PALP" evidence="3">
    <location>
        <begin position="136"/>
        <end position="233"/>
    </location>
</feature>
<accession>A0A6A4RH37</accession>
<evidence type="ECO:0000313" key="4">
    <source>
        <dbReference type="EMBL" id="KAE9630401.1"/>
    </source>
</evidence>
<dbReference type="InterPro" id="IPR036052">
    <property type="entry name" value="TrpB-like_PALP_sf"/>
</dbReference>
<evidence type="ECO:0000259" key="3">
    <source>
        <dbReference type="Pfam" id="PF00291"/>
    </source>
</evidence>
<dbReference type="Pfam" id="PF00291">
    <property type="entry name" value="PALP"/>
    <property type="match status" value="1"/>
</dbReference>
<organism evidence="4 5">
    <name type="scientific">Parasedimentitalea maritima</name>
    <dbReference type="NCBI Taxonomy" id="2578117"/>
    <lineage>
        <taxon>Bacteria</taxon>
        <taxon>Pseudomonadati</taxon>
        <taxon>Pseudomonadota</taxon>
        <taxon>Alphaproteobacteria</taxon>
        <taxon>Rhodobacterales</taxon>
        <taxon>Paracoccaceae</taxon>
        <taxon>Parasedimentitalea</taxon>
    </lineage>
</organism>
<reference evidence="4 5" key="1">
    <citation type="submission" date="2019-12" db="EMBL/GenBank/DDBJ databases">
        <authorList>
            <person name="Zhang Y.-J."/>
        </authorList>
    </citation>
    <scope>NUCLEOTIDE SEQUENCE [LARGE SCALE GENOMIC DNA]</scope>
    <source>
        <strain evidence="4 5">H18S-6</strain>
    </source>
</reference>
<evidence type="ECO:0000313" key="5">
    <source>
        <dbReference type="Proteomes" id="UP000441586"/>
    </source>
</evidence>
<dbReference type="AlphaFoldDB" id="A0A6A4RH37"/>
<evidence type="ECO:0000256" key="2">
    <source>
        <dbReference type="ARBA" id="ARBA00022898"/>
    </source>
</evidence>
<protein>
    <submittedName>
        <fullName evidence="4">Pyridoxal-phosphate dependent enzyme</fullName>
    </submittedName>
</protein>
<sequence>MNLAIRTNMDEMCAERAINWPAGVLSQNPYWSEDPIAGVQGSWISRDWLHLAPVLGVNFSDLVLQTRIPANLAATNFLTEAGALYTTGSEEQPVAGGVPAIGGVFQVFQHARALACDFGMFREGSDPMELTSPQIRQKLSQHTISVAAPSNIGLAVGVAARALGFQAEVHLAASAPQWKIDALRALGATVACHLGHFPDAVRVVQAQAEADPAVFYVGDMSEPLLAVGYDAMAVGLQARLVLHGVSVNRDTPLFLYFPKKSLYGQLASGMDAAASRIFGDNLRCIHDVPKPDNTMSDTVASDDQKQFNGSTRGLAGGTDRATIVVWTF</sequence>
<evidence type="ECO:0000256" key="1">
    <source>
        <dbReference type="ARBA" id="ARBA00001933"/>
    </source>
</evidence>
<dbReference type="Gene3D" id="3.40.50.1100">
    <property type="match status" value="1"/>
</dbReference>
<dbReference type="Proteomes" id="UP000441586">
    <property type="component" value="Unassembled WGS sequence"/>
</dbReference>
<dbReference type="EMBL" id="WSFO01000004">
    <property type="protein sequence ID" value="KAE9630401.1"/>
    <property type="molecule type" value="Genomic_DNA"/>
</dbReference>
<proteinExistence type="predicted"/>
<dbReference type="InterPro" id="IPR001926">
    <property type="entry name" value="TrpB-like_PALP"/>
</dbReference>
<gene>
    <name evidence="4" type="ORF">GP644_08340</name>
</gene>
<keyword evidence="2" id="KW-0663">Pyridoxal phosphate</keyword>
<comment type="cofactor">
    <cofactor evidence="1">
        <name>pyridoxal 5'-phosphate</name>
        <dbReference type="ChEBI" id="CHEBI:597326"/>
    </cofactor>
</comment>
<name>A0A6A4RH37_9RHOB</name>
<dbReference type="RefSeq" id="WP_158978670.1">
    <property type="nucleotide sequence ID" value="NZ_WSFO01000004.1"/>
</dbReference>